<evidence type="ECO:0008006" key="4">
    <source>
        <dbReference type="Google" id="ProtNLM"/>
    </source>
</evidence>
<reference evidence="2 3" key="1">
    <citation type="journal article" date="2016" name="J. Biotechnol.">
        <title>First complete genome sequence of a species in the genus Microterricola, an extremophilic cold active enzyme producing bacterial strain ERGS5:02 isolated from Sikkim Himalaya.</title>
        <authorList>
            <person name="Himanshu"/>
            <person name="Swarnkar M.K."/>
            <person name="Singh D."/>
            <person name="Kumar R."/>
        </authorList>
    </citation>
    <scope>NUCLEOTIDE SEQUENCE [LARGE SCALE GENOMIC DNA]</scope>
    <source>
        <strain evidence="2 3">ERGS5:02</strain>
    </source>
</reference>
<evidence type="ECO:0000256" key="1">
    <source>
        <dbReference type="SAM" id="MobiDB-lite"/>
    </source>
</evidence>
<dbReference type="AlphaFoldDB" id="A0A120I101"/>
<dbReference type="RefSeq" id="WP_067226942.1">
    <property type="nucleotide sequence ID" value="NZ_CP014145.1"/>
</dbReference>
<reference evidence="3" key="2">
    <citation type="submission" date="2016-01" db="EMBL/GenBank/DDBJ databases">
        <title>First complete genome sequence of a species in the genus Microterricola, an extremophilic cold active enzyme producing strain ERGS5:02 isolated from Sikkim Himalaya.</title>
        <authorList>
            <person name="Kumar R."/>
            <person name="Singh D."/>
            <person name="Swarnkar M.K."/>
        </authorList>
    </citation>
    <scope>NUCLEOTIDE SEQUENCE [LARGE SCALE GENOMIC DNA]</scope>
    <source>
        <strain evidence="3">ERGS5:02</strain>
    </source>
</reference>
<feature type="region of interest" description="Disordered" evidence="1">
    <location>
        <begin position="125"/>
        <end position="154"/>
    </location>
</feature>
<dbReference type="Proteomes" id="UP000058305">
    <property type="component" value="Chromosome"/>
</dbReference>
<protein>
    <recommendedName>
        <fullName evidence="4">Helix-turn-helix domain-containing protein</fullName>
    </recommendedName>
</protein>
<keyword evidence="3" id="KW-1185">Reference proteome</keyword>
<proteinExistence type="predicted"/>
<dbReference type="KEGG" id="mvd:AWU67_04595"/>
<evidence type="ECO:0000313" key="3">
    <source>
        <dbReference type="Proteomes" id="UP000058305"/>
    </source>
</evidence>
<sequence length="212" mass="23373">MSWQAAEWMDGLPYDIAKPLATRVLLKLANVAAQDGSRAWRNVWEVANELGVDKRSVQRALRELLADDLIRVGDQRAVHHIRADRRPVVYDLNFDYERLYSPPEIPLPDDTDEAPENGASHGVTEFSTGGHGVTNGVTTEVPLGTKGTNYLTNDDQRSYVPERAQAHEVDGSADTHQPAGATAADACPRWLYKPHSFRADGKCIDCPAERAA</sequence>
<dbReference type="OrthoDB" id="5065456at2"/>
<organism evidence="2 3">
    <name type="scientific">Microterricola viridarii</name>
    <dbReference type="NCBI Taxonomy" id="412690"/>
    <lineage>
        <taxon>Bacteria</taxon>
        <taxon>Bacillati</taxon>
        <taxon>Actinomycetota</taxon>
        <taxon>Actinomycetes</taxon>
        <taxon>Micrococcales</taxon>
        <taxon>Microbacteriaceae</taxon>
        <taxon>Microterricola</taxon>
    </lineage>
</organism>
<gene>
    <name evidence="2" type="ORF">AWU67_04595</name>
</gene>
<evidence type="ECO:0000313" key="2">
    <source>
        <dbReference type="EMBL" id="AMB58248.1"/>
    </source>
</evidence>
<accession>A0A120I101</accession>
<dbReference type="EMBL" id="CP014145">
    <property type="protein sequence ID" value="AMB58248.1"/>
    <property type="molecule type" value="Genomic_DNA"/>
</dbReference>
<name>A0A120I101_9MICO</name>